<sequence>MAHGGQELALGAVGGLGSLLGQGKRERAFGNDLFKMAAVAAQFRIGLVEFGGLLLQDCFHLTAPGNLLGKRLVALLQRSQVTTRCRVLVLQLQCSSSHPAKAESSQQQCSRADAQNIEVSRRGHCAVDLGFRAEREHRQGGTHDGGAQGQEIAERFAPRDFRGGNQAVLRQTGKGAPKCRGPCRRLSGGGDVRPLRRQQKLLIPLARIIIVTATDQQPRQQTQVADGHDRAAEDPFMDHWRTGDEQAVAGVHQQLWAFLGNRRYCGARLLLAGFGKDCPILATKDDTRIDRLSAQGFLFDLSAEALLDGIKACVQAVLRGHVERLIDQIGVDFVAASQFENGLPPLGDKVCKRGCSALAVRHQAGRRGGSQLRLRGIQAPQQNRHECSKAYGHDPWPVQDEAAVKGHRQAFPCFRAKNSGK</sequence>
<dbReference type="Proteomes" id="UP000020077">
    <property type="component" value="Unassembled WGS sequence"/>
</dbReference>
<organism evidence="1 2">
    <name type="scientific">Candidatus Accumulibacter phosphatis</name>
    <dbReference type="NCBI Taxonomy" id="327160"/>
    <lineage>
        <taxon>Bacteria</taxon>
        <taxon>Pseudomonadati</taxon>
        <taxon>Pseudomonadota</taxon>
        <taxon>Betaproteobacteria</taxon>
        <taxon>Candidatus Accumulibacter</taxon>
    </lineage>
</organism>
<evidence type="ECO:0000313" key="1">
    <source>
        <dbReference type="EMBL" id="KFB70259.1"/>
    </source>
</evidence>
<evidence type="ECO:0000313" key="2">
    <source>
        <dbReference type="Proteomes" id="UP000020077"/>
    </source>
</evidence>
<reference evidence="1 2" key="1">
    <citation type="submission" date="2014-02" db="EMBL/GenBank/DDBJ databases">
        <title>Expanding our view of genomic diversity in Candidatus Accumulibacter clades.</title>
        <authorList>
            <person name="Skennerton C.T."/>
            <person name="Barr J.J."/>
            <person name="Slater F.R."/>
            <person name="Bond P.L."/>
            <person name="Tyson G.W."/>
        </authorList>
    </citation>
    <scope>NUCLEOTIDE SEQUENCE [LARGE SCALE GENOMIC DNA]</scope>
    <source>
        <strain evidence="2">BA-91</strain>
    </source>
</reference>
<gene>
    <name evidence="1" type="ORF">AW09_004662</name>
</gene>
<protein>
    <submittedName>
        <fullName evidence="1">Uncharacterized protein</fullName>
    </submittedName>
</protein>
<dbReference type="EMBL" id="JDVG02000731">
    <property type="protein sequence ID" value="KFB70259.1"/>
    <property type="molecule type" value="Genomic_DNA"/>
</dbReference>
<dbReference type="AlphaFoldDB" id="A0A084Y6B5"/>
<comment type="caution">
    <text evidence="1">The sequence shown here is derived from an EMBL/GenBank/DDBJ whole genome shotgun (WGS) entry which is preliminary data.</text>
</comment>
<accession>A0A084Y6B5</accession>
<proteinExistence type="predicted"/>
<name>A0A084Y6B5_9PROT</name>